<dbReference type="OrthoDB" id="85977at2157"/>
<dbReference type="eggNOG" id="arCOG02980">
    <property type="taxonomic scope" value="Archaea"/>
</dbReference>
<evidence type="ECO:0000313" key="2">
    <source>
        <dbReference type="EMBL" id="GAD53212.1"/>
    </source>
</evidence>
<dbReference type="InterPro" id="IPR047792">
    <property type="entry name" value="Hvo_1808-like"/>
</dbReference>
<dbReference type="Proteomes" id="UP000016986">
    <property type="component" value="Unassembled WGS sequence"/>
</dbReference>
<comment type="caution">
    <text evidence="2">The sequence shown here is derived from an EMBL/GenBank/DDBJ whole genome shotgun (WGS) entry which is preliminary data.</text>
</comment>
<dbReference type="RefSeq" id="WP_020222465.1">
    <property type="nucleotide sequence ID" value="NZ_BANO01000240.1"/>
</dbReference>
<reference evidence="2 3" key="1">
    <citation type="submission" date="2013-09" db="EMBL/GenBank/DDBJ databases">
        <title>Whole genome sequencing of Halarchaeum acidiphilum strain MH1-52-1.</title>
        <authorList>
            <person name="Shimane Y."/>
            <person name="Minegishi H."/>
            <person name="Nishi S."/>
            <person name="Echigo A."/>
            <person name="Shuto A."/>
            <person name="Konishi M."/>
            <person name="Ito T."/>
            <person name="Ohkuma M."/>
            <person name="Ohta Y."/>
            <person name="Nagano Y."/>
            <person name="Tsubouchi T."/>
            <person name="Mori K."/>
            <person name="Usui K."/>
            <person name="Kamekura M."/>
            <person name="Usami R."/>
            <person name="Takaki Y."/>
            <person name="Hatada Y."/>
        </authorList>
    </citation>
    <scope>NUCLEOTIDE SEQUENCE [LARGE SCALE GENOMIC DNA]</scope>
    <source>
        <strain evidence="2 3">JCM 16109</strain>
    </source>
</reference>
<proteinExistence type="predicted"/>
<dbReference type="AlphaFoldDB" id="U2YWP3"/>
<dbReference type="EMBL" id="BATA01000053">
    <property type="protein sequence ID" value="GAD53212.1"/>
    <property type="molecule type" value="Genomic_DNA"/>
</dbReference>
<accession>U2YWP3</accession>
<name>U2YWP3_9EURY</name>
<sequence length="519" mass="55258">MRTRLRTLLVVALLLASSGAASATTASTASSAADQSVATNATGAHDAPATNATIGYFDGYWYDTPINVDQSDGLNGSEIHAYVRRTMARVERLRDHNFEHAVPVHVTSRAAYRANQSSGSVNATYARWNQQVWEAALIVGSDTNLSSAMTSYYSDSVQGFYSPTDDAIEIIVPSGKHAYIENATLAHELTHALQDQHYDLTKPKYAGETQDAQLAADGLVEGEARYIQNRYAERCANGTWQCVATPSSSSSGSSSTSGSSTSSSASPPYSLQYTLYFPYASGPGYVHDLLSRGGWDAVDAAWRHPPNTTTEIIHGDAPARTAVDVDRDAATNGWRPFSGVGANGTGTDTLGEASIFTGFWWQSYHYGANVVPTDIRATDGYRTIRYDATASSGWTGDTVLPYHRGDAGGFVWKSAWNTSDDANAFADAYVGALKAHGASRRDGVWVVSKRDGYQGAYRVVRSNDTVTVVSGPNTTAVNDIRPALADDASATTSGGSSPGLGALVGLLSLCVAALLHRRR</sequence>
<keyword evidence="3" id="KW-1185">Reference proteome</keyword>
<evidence type="ECO:0008006" key="4">
    <source>
        <dbReference type="Google" id="ProtNLM"/>
    </source>
</evidence>
<gene>
    <name evidence="2" type="ORF">MBEHAL_1972</name>
</gene>
<organism evidence="2 3">
    <name type="scientific">Halarchaeum acidiphilum MH1-52-1</name>
    <dbReference type="NCBI Taxonomy" id="1261545"/>
    <lineage>
        <taxon>Archaea</taxon>
        <taxon>Methanobacteriati</taxon>
        <taxon>Methanobacteriota</taxon>
        <taxon>Stenosarchaea group</taxon>
        <taxon>Halobacteria</taxon>
        <taxon>Halobacteriales</taxon>
        <taxon>Halobacteriaceae</taxon>
    </lineage>
</organism>
<evidence type="ECO:0000256" key="1">
    <source>
        <dbReference type="SAM" id="MobiDB-lite"/>
    </source>
</evidence>
<evidence type="ECO:0000313" key="3">
    <source>
        <dbReference type="Proteomes" id="UP000016986"/>
    </source>
</evidence>
<feature type="region of interest" description="Disordered" evidence="1">
    <location>
        <begin position="246"/>
        <end position="267"/>
    </location>
</feature>
<protein>
    <recommendedName>
        <fullName evidence="4">PGF-CTERM sorting domain-containing protein</fullName>
    </recommendedName>
</protein>
<dbReference type="NCBIfam" id="NF038145">
    <property type="entry name" value="Hvo_1808_fam"/>
    <property type="match status" value="1"/>
</dbReference>